<dbReference type="Proteomes" id="UP000012099">
    <property type="component" value="Unassembled WGS sequence"/>
</dbReference>
<proteinExistence type="predicted"/>
<keyword evidence="2" id="KW-1185">Reference proteome</keyword>
<name>A0ABP2T2C3_9LEPT</name>
<organism evidence="1 2">
    <name type="scientific">Leptospira noguchii str. 2007001578</name>
    <dbReference type="NCBI Taxonomy" id="1049974"/>
    <lineage>
        <taxon>Bacteria</taxon>
        <taxon>Pseudomonadati</taxon>
        <taxon>Spirochaetota</taxon>
        <taxon>Spirochaetia</taxon>
        <taxon>Leptospirales</taxon>
        <taxon>Leptospiraceae</taxon>
        <taxon>Leptospira</taxon>
    </lineage>
</organism>
<gene>
    <name evidence="1" type="ORF">LEP1GSC035_0558</name>
</gene>
<evidence type="ECO:0000313" key="1">
    <source>
        <dbReference type="EMBL" id="EMM98428.1"/>
    </source>
</evidence>
<accession>A0ABP2T2C3</accession>
<evidence type="ECO:0000313" key="2">
    <source>
        <dbReference type="Proteomes" id="UP000012099"/>
    </source>
</evidence>
<comment type="caution">
    <text evidence="1">The sequence shown here is derived from an EMBL/GenBank/DDBJ whole genome shotgun (WGS) entry which is preliminary data.</text>
</comment>
<dbReference type="EMBL" id="AHMH02000152">
    <property type="protein sequence ID" value="EMM98428.1"/>
    <property type="molecule type" value="Genomic_DNA"/>
</dbReference>
<reference evidence="1 2" key="1">
    <citation type="submission" date="2013-01" db="EMBL/GenBank/DDBJ databases">
        <authorList>
            <person name="Harkins D.M."/>
            <person name="Durkin A.S."/>
            <person name="Brinkac L.M."/>
            <person name="Haft D.H."/>
            <person name="Selengut J.D."/>
            <person name="Sanka R."/>
            <person name="DePew J."/>
            <person name="Purushe J."/>
            <person name="Whelen A.C."/>
            <person name="Vinetz J.M."/>
            <person name="Sutton G.G."/>
            <person name="Nierman W.C."/>
            <person name="Fouts D.E."/>
        </authorList>
    </citation>
    <scope>NUCLEOTIDE SEQUENCE [LARGE SCALE GENOMIC DNA]</scope>
    <source>
        <strain evidence="1 2">2007001578</strain>
    </source>
</reference>
<sequence>MYPYILFRDISKPSCGFFLDLSKNYFSNANLIFLSNVSSA</sequence>
<protein>
    <submittedName>
        <fullName evidence="1">Uncharacterized protein</fullName>
    </submittedName>
</protein>